<dbReference type="EMBL" id="RFFH01000001">
    <property type="protein sequence ID" value="RMI34955.1"/>
    <property type="molecule type" value="Genomic_DNA"/>
</dbReference>
<keyword evidence="3" id="KW-1185">Reference proteome</keyword>
<sequence>MSDVPELKQDAVTTVREFLTALELGAVNEALELLDPGIVWQNTFLPDLRGIDHVGGLLRGIERRHLRFRADMHHIAREFPERLTDEGDVVLTERTDHVRLGPVEISFVVCGTFELVDGRITVWNDHFAWEDVLRGAVAGVWNAVRR</sequence>
<name>A0A3M2LG78_9NOCA</name>
<dbReference type="RefSeq" id="WP_122185927.1">
    <property type="nucleotide sequence ID" value="NZ_RFFH01000001.1"/>
</dbReference>
<evidence type="ECO:0000259" key="1">
    <source>
        <dbReference type="Pfam" id="PF07858"/>
    </source>
</evidence>
<evidence type="ECO:0000313" key="2">
    <source>
        <dbReference type="EMBL" id="RMI34955.1"/>
    </source>
</evidence>
<keyword evidence="2" id="KW-0378">Hydrolase</keyword>
<comment type="caution">
    <text evidence="2">The sequence shown here is derived from an EMBL/GenBank/DDBJ whole genome shotgun (WGS) entry which is preliminary data.</text>
</comment>
<evidence type="ECO:0000313" key="3">
    <source>
        <dbReference type="Proteomes" id="UP000279275"/>
    </source>
</evidence>
<dbReference type="GO" id="GO:0016787">
    <property type="term" value="F:hydrolase activity"/>
    <property type="evidence" value="ECO:0007669"/>
    <property type="project" value="UniProtKB-KW"/>
</dbReference>
<dbReference type="Proteomes" id="UP000279275">
    <property type="component" value="Unassembled WGS sequence"/>
</dbReference>
<accession>A0A3M2LG78</accession>
<organism evidence="2 3">
    <name type="scientific">Nocardia stercoris</name>
    <dbReference type="NCBI Taxonomy" id="2483361"/>
    <lineage>
        <taxon>Bacteria</taxon>
        <taxon>Bacillati</taxon>
        <taxon>Actinomycetota</taxon>
        <taxon>Actinomycetes</taxon>
        <taxon>Mycobacteriales</taxon>
        <taxon>Nocardiaceae</taxon>
        <taxon>Nocardia</taxon>
    </lineage>
</organism>
<dbReference type="OrthoDB" id="4762083at2"/>
<dbReference type="InterPro" id="IPR032710">
    <property type="entry name" value="NTF2-like_dom_sf"/>
</dbReference>
<protein>
    <submittedName>
        <fullName evidence="2">Epoxide hydrolase</fullName>
    </submittedName>
</protein>
<reference evidence="2 3" key="1">
    <citation type="submission" date="2018-10" db="EMBL/GenBank/DDBJ databases">
        <title>Isolation from cow dung.</title>
        <authorList>
            <person name="Ling L."/>
        </authorList>
    </citation>
    <scope>NUCLEOTIDE SEQUENCE [LARGE SCALE GENOMIC DNA]</scope>
    <source>
        <strain evidence="2 3">NEAU-LL90</strain>
    </source>
</reference>
<proteinExistence type="predicted"/>
<dbReference type="SUPFAM" id="SSF54427">
    <property type="entry name" value="NTF2-like"/>
    <property type="match status" value="1"/>
</dbReference>
<gene>
    <name evidence="2" type="ORF">EBN03_00940</name>
</gene>
<feature type="domain" description="Limonene-1,2-epoxide hydrolase" evidence="1">
    <location>
        <begin position="11"/>
        <end position="135"/>
    </location>
</feature>
<dbReference type="InterPro" id="IPR013100">
    <property type="entry name" value="LEH"/>
</dbReference>
<dbReference type="Gene3D" id="3.10.450.50">
    <property type="match status" value="1"/>
</dbReference>
<dbReference type="AlphaFoldDB" id="A0A3M2LG78"/>
<dbReference type="Pfam" id="PF07858">
    <property type="entry name" value="LEH"/>
    <property type="match status" value="1"/>
</dbReference>